<dbReference type="InterPro" id="IPR000719">
    <property type="entry name" value="Prot_kinase_dom"/>
</dbReference>
<dbReference type="GO" id="GO:0010506">
    <property type="term" value="P:regulation of autophagy"/>
    <property type="evidence" value="ECO:0007669"/>
    <property type="project" value="InterPro"/>
</dbReference>
<dbReference type="PROSITE" id="PS00107">
    <property type="entry name" value="PROTEIN_KINASE_ATP"/>
    <property type="match status" value="1"/>
</dbReference>
<dbReference type="InterPro" id="IPR017441">
    <property type="entry name" value="Protein_kinase_ATP_BS"/>
</dbReference>
<evidence type="ECO:0000256" key="2">
    <source>
        <dbReference type="SAM" id="MobiDB-lite"/>
    </source>
</evidence>
<feature type="binding site" evidence="1">
    <location>
        <position position="39"/>
    </location>
    <ligand>
        <name>ATP</name>
        <dbReference type="ChEBI" id="CHEBI:30616"/>
    </ligand>
</feature>
<sequence length="427" mass="48882">MKTIGGVYNYSEDDELGHGAFGYVYKGQHKFGDFNVAIKEIAKEAFSVSEELIEKEIKVFQELSALKHRNLVSMLYACTESRFVYIVMEYCNAKDMERYLKRNGPLNEIDTIAFLRQIGPSWESNLKPFSYNSNPPVPERPPHRVNRAQNQDEDAKKNTYIGIKSKYSDPIKPPSSDKDSSDVEGKSIIAHLNYGAVYLEIAGLELMLNADVMLLTELIVRMKGVESGELIDKFARFRKALMNIDIVYDPRSIFQAIAEAFNYFTTEEQSLMNQKNIFTFVKDDDFVKKFPKARISVLTMKKKSSFTLGNKIIDFLGFEGGFALKCGHMAIIFNGHHLSPTEYRLVEKETVLDSDSPGRVSSFIKQADIGWGIFLFRNKDFLEHEHALAIEIAFEKIVEDLCQIKIGKDRNYMTLQENDMCTLHQNR</sequence>
<feature type="domain" description="Protein kinase" evidence="3">
    <location>
        <begin position="10"/>
        <end position="307"/>
    </location>
</feature>
<keyword evidence="1" id="KW-0547">Nucleotide-binding</keyword>
<evidence type="ECO:0000259" key="3">
    <source>
        <dbReference type="PROSITE" id="PS50011"/>
    </source>
</evidence>
<dbReference type="Proteomes" id="UP000887540">
    <property type="component" value="Unplaced"/>
</dbReference>
<dbReference type="Gene3D" id="1.10.510.10">
    <property type="entry name" value="Transferase(Phosphotransferase) domain 1"/>
    <property type="match status" value="1"/>
</dbReference>
<dbReference type="InterPro" id="IPR045269">
    <property type="entry name" value="Atg1-like"/>
</dbReference>
<dbReference type="InterPro" id="IPR011009">
    <property type="entry name" value="Kinase-like_dom_sf"/>
</dbReference>
<keyword evidence="4" id="KW-1185">Reference proteome</keyword>
<keyword evidence="1" id="KW-0067">ATP-binding</keyword>
<protein>
    <submittedName>
        <fullName evidence="5">Protein kinase domain-containing protein</fullName>
    </submittedName>
</protein>
<organism evidence="4 5">
    <name type="scientific">Acrobeloides nanus</name>
    <dbReference type="NCBI Taxonomy" id="290746"/>
    <lineage>
        <taxon>Eukaryota</taxon>
        <taxon>Metazoa</taxon>
        <taxon>Ecdysozoa</taxon>
        <taxon>Nematoda</taxon>
        <taxon>Chromadorea</taxon>
        <taxon>Rhabditida</taxon>
        <taxon>Tylenchina</taxon>
        <taxon>Cephalobomorpha</taxon>
        <taxon>Cephaloboidea</taxon>
        <taxon>Cephalobidae</taxon>
        <taxon>Acrobeloides</taxon>
    </lineage>
</organism>
<dbReference type="AlphaFoldDB" id="A0A914BXZ7"/>
<accession>A0A914BXZ7</accession>
<dbReference type="GO" id="GO:0005737">
    <property type="term" value="C:cytoplasm"/>
    <property type="evidence" value="ECO:0007669"/>
    <property type="project" value="TreeGrafter"/>
</dbReference>
<reference evidence="5" key="1">
    <citation type="submission" date="2022-11" db="UniProtKB">
        <authorList>
            <consortium name="WormBaseParasite"/>
        </authorList>
    </citation>
    <scope>IDENTIFICATION</scope>
</reference>
<dbReference type="PANTHER" id="PTHR24348">
    <property type="entry name" value="SERINE/THREONINE-PROTEIN KINASE UNC-51-RELATED"/>
    <property type="match status" value="1"/>
</dbReference>
<dbReference type="GO" id="GO:0006914">
    <property type="term" value="P:autophagy"/>
    <property type="evidence" value="ECO:0007669"/>
    <property type="project" value="UniProtKB-ARBA"/>
</dbReference>
<dbReference type="GO" id="GO:0005524">
    <property type="term" value="F:ATP binding"/>
    <property type="evidence" value="ECO:0007669"/>
    <property type="project" value="UniProtKB-UniRule"/>
</dbReference>
<evidence type="ECO:0000256" key="1">
    <source>
        <dbReference type="PROSITE-ProRule" id="PRU10141"/>
    </source>
</evidence>
<proteinExistence type="predicted"/>
<dbReference type="Pfam" id="PF00069">
    <property type="entry name" value="Pkinase"/>
    <property type="match status" value="1"/>
</dbReference>
<dbReference type="SUPFAM" id="SSF56112">
    <property type="entry name" value="Protein kinase-like (PK-like)"/>
    <property type="match status" value="1"/>
</dbReference>
<evidence type="ECO:0000313" key="4">
    <source>
        <dbReference type="Proteomes" id="UP000887540"/>
    </source>
</evidence>
<feature type="region of interest" description="Disordered" evidence="2">
    <location>
        <begin position="129"/>
        <end position="153"/>
    </location>
</feature>
<name>A0A914BXZ7_9BILA</name>
<dbReference type="GO" id="GO:0004674">
    <property type="term" value="F:protein serine/threonine kinase activity"/>
    <property type="evidence" value="ECO:0007669"/>
    <property type="project" value="InterPro"/>
</dbReference>
<dbReference type="WBParaSite" id="ACRNAN_Path_1237.g4835.t1">
    <property type="protein sequence ID" value="ACRNAN_Path_1237.g4835.t1"/>
    <property type="gene ID" value="ACRNAN_Path_1237.g4835"/>
</dbReference>
<dbReference type="PROSITE" id="PS50011">
    <property type="entry name" value="PROTEIN_KINASE_DOM"/>
    <property type="match status" value="1"/>
</dbReference>
<evidence type="ECO:0000313" key="5">
    <source>
        <dbReference type="WBParaSite" id="ACRNAN_Path_1237.g4835.t1"/>
    </source>
</evidence>